<comment type="caution">
    <text evidence="1">The sequence shown here is derived from an EMBL/GenBank/DDBJ whole genome shotgun (WGS) entry which is preliminary data.</text>
</comment>
<evidence type="ECO:0008006" key="2">
    <source>
        <dbReference type="Google" id="ProtNLM"/>
    </source>
</evidence>
<dbReference type="Proteomes" id="UP000220969">
    <property type="component" value="Unassembled WGS sequence"/>
</dbReference>
<organism evidence="1">
    <name type="scientific">Bacillus toyonensis</name>
    <dbReference type="NCBI Taxonomy" id="155322"/>
    <lineage>
        <taxon>Bacteria</taxon>
        <taxon>Bacillati</taxon>
        <taxon>Bacillota</taxon>
        <taxon>Bacilli</taxon>
        <taxon>Bacillales</taxon>
        <taxon>Bacillaceae</taxon>
        <taxon>Bacillus</taxon>
        <taxon>Bacillus cereus group</taxon>
    </lineage>
</organism>
<proteinExistence type="predicted"/>
<dbReference type="EMBL" id="NUEH01000061">
    <property type="protein sequence ID" value="PEI83089.1"/>
    <property type="molecule type" value="Genomic_DNA"/>
</dbReference>
<dbReference type="Pfam" id="PF07799">
    <property type="entry name" value="DUF1643"/>
    <property type="match status" value="1"/>
</dbReference>
<reference evidence="1" key="1">
    <citation type="submission" date="2017-09" db="EMBL/GenBank/DDBJ databases">
        <title>Large-scale bioinformatics analysis of Bacillus genomes uncovers conserved roles of natural products in bacterial physiology.</title>
        <authorList>
            <consortium name="Agbiome Team Llc"/>
            <person name="Bleich R.M."/>
            <person name="Kirk G.J."/>
            <person name="Santa Maria K.C."/>
            <person name="Allen S.E."/>
            <person name="Farag S."/>
            <person name="Shank E.A."/>
            <person name="Bowers A."/>
        </authorList>
    </citation>
    <scope>NUCLEOTIDE SEQUENCE</scope>
    <source>
        <strain evidence="1">AFS005430</strain>
    </source>
</reference>
<name>A0AB73R5G6_9BACI</name>
<gene>
    <name evidence="1" type="ORF">CN678_25745</name>
</gene>
<evidence type="ECO:0000313" key="1">
    <source>
        <dbReference type="EMBL" id="PEI83089.1"/>
    </source>
</evidence>
<protein>
    <recommendedName>
        <fullName evidence="2">DUF1643 domain-containing protein</fullName>
    </recommendedName>
</protein>
<accession>A0AB73R5G6</accession>
<dbReference type="InterPro" id="IPR012441">
    <property type="entry name" value="DUF1643"/>
</dbReference>
<sequence>MGLKGKEQLNEDIFIDKGRGYAIFDSKDNPTKRYFLEKQWKDEGGVLAVVMTNPSSATALGSDKTVEFLMEYARFKGFAALHVINIIPVINGNSTIVSKIEKEKLEMHVLDKKSIQYIKRTIKNADEIILGWGGLGHKYFKYLIKENEEVKWVFQDKMDVTFAFGFGAKDNFPKHPRPNNPEKYLFQKNSKVYGVKEKMERWLGIKGM</sequence>
<dbReference type="AlphaFoldDB" id="A0AB73R5G6"/>